<feature type="domain" description="F-box" evidence="2">
    <location>
        <begin position="62"/>
        <end position="108"/>
    </location>
</feature>
<dbReference type="PROSITE" id="PS50181">
    <property type="entry name" value="FBOX"/>
    <property type="match status" value="1"/>
</dbReference>
<accession>A0A7C8M4A4</accession>
<dbReference type="Pfam" id="PF12937">
    <property type="entry name" value="F-box-like"/>
    <property type="match status" value="1"/>
</dbReference>
<protein>
    <recommendedName>
        <fullName evidence="2">F-box domain-containing protein</fullName>
    </recommendedName>
</protein>
<dbReference type="SUPFAM" id="SSF81383">
    <property type="entry name" value="F-box domain"/>
    <property type="match status" value="1"/>
</dbReference>
<evidence type="ECO:0000313" key="3">
    <source>
        <dbReference type="EMBL" id="KAF2867859.1"/>
    </source>
</evidence>
<dbReference type="InterPro" id="IPR036047">
    <property type="entry name" value="F-box-like_dom_sf"/>
</dbReference>
<gene>
    <name evidence="3" type="ORF">BDV95DRAFT_610299</name>
</gene>
<dbReference type="OrthoDB" id="3800738at2759"/>
<proteinExistence type="predicted"/>
<name>A0A7C8M4A4_9PLEO</name>
<keyword evidence="4" id="KW-1185">Reference proteome</keyword>
<dbReference type="InterPro" id="IPR001810">
    <property type="entry name" value="F-box_dom"/>
</dbReference>
<evidence type="ECO:0000313" key="4">
    <source>
        <dbReference type="Proteomes" id="UP000481861"/>
    </source>
</evidence>
<dbReference type="EMBL" id="JAADJZ010000021">
    <property type="protein sequence ID" value="KAF2867859.1"/>
    <property type="molecule type" value="Genomic_DNA"/>
</dbReference>
<dbReference type="SMART" id="SM00256">
    <property type="entry name" value="FBOX"/>
    <property type="match status" value="1"/>
</dbReference>
<evidence type="ECO:0000256" key="1">
    <source>
        <dbReference type="SAM" id="MobiDB-lite"/>
    </source>
</evidence>
<dbReference type="AlphaFoldDB" id="A0A7C8M4A4"/>
<organism evidence="3 4">
    <name type="scientific">Massariosphaeria phaeospora</name>
    <dbReference type="NCBI Taxonomy" id="100035"/>
    <lineage>
        <taxon>Eukaryota</taxon>
        <taxon>Fungi</taxon>
        <taxon>Dikarya</taxon>
        <taxon>Ascomycota</taxon>
        <taxon>Pezizomycotina</taxon>
        <taxon>Dothideomycetes</taxon>
        <taxon>Pleosporomycetidae</taxon>
        <taxon>Pleosporales</taxon>
        <taxon>Pleosporales incertae sedis</taxon>
        <taxon>Massariosphaeria</taxon>
    </lineage>
</organism>
<feature type="region of interest" description="Disordered" evidence="1">
    <location>
        <begin position="1"/>
        <end position="28"/>
    </location>
</feature>
<evidence type="ECO:0000259" key="2">
    <source>
        <dbReference type="PROSITE" id="PS50181"/>
    </source>
</evidence>
<dbReference type="Proteomes" id="UP000481861">
    <property type="component" value="Unassembled WGS sequence"/>
</dbReference>
<sequence>MAPSSRYNEGEERPRIKHRIKLRSSPPEEAAIITASEPTTNFDRKPHPVLQTSSCSRLNQATSTLIGLPYEMLEAILLQLPIQDLLLCQSVCRAFGEMVSSSRPLRRALFLEPAHYSGKLSEWKLLKWNPFLETKLSNALSIRVMGVHRSAEGPVKMVAHVRFRKDEVDGLNMLLHDQASWKQMLVTQPPVTLLMHPSASLFWKSSMEHQAQFFHEPMGFSIMDMVSCVDW</sequence>
<comment type="caution">
    <text evidence="3">The sequence shown here is derived from an EMBL/GenBank/DDBJ whole genome shotgun (WGS) entry which is preliminary data.</text>
</comment>
<dbReference type="Gene3D" id="1.20.1280.50">
    <property type="match status" value="1"/>
</dbReference>
<reference evidence="3 4" key="1">
    <citation type="submission" date="2020-01" db="EMBL/GenBank/DDBJ databases">
        <authorList>
            <consortium name="DOE Joint Genome Institute"/>
            <person name="Haridas S."/>
            <person name="Albert R."/>
            <person name="Binder M."/>
            <person name="Bloem J."/>
            <person name="Labutti K."/>
            <person name="Salamov A."/>
            <person name="Andreopoulos B."/>
            <person name="Baker S.E."/>
            <person name="Barry K."/>
            <person name="Bills G."/>
            <person name="Bluhm B.H."/>
            <person name="Cannon C."/>
            <person name="Castanera R."/>
            <person name="Culley D.E."/>
            <person name="Daum C."/>
            <person name="Ezra D."/>
            <person name="Gonzalez J.B."/>
            <person name="Henrissat B."/>
            <person name="Kuo A."/>
            <person name="Liang C."/>
            <person name="Lipzen A."/>
            <person name="Lutzoni F."/>
            <person name="Magnuson J."/>
            <person name="Mondo S."/>
            <person name="Nolan M."/>
            <person name="Ohm R."/>
            <person name="Pangilinan J."/>
            <person name="Park H.-J.H."/>
            <person name="Ramirez L."/>
            <person name="Alfaro M."/>
            <person name="Sun H."/>
            <person name="Tritt A."/>
            <person name="Yoshinaga Y."/>
            <person name="Zwiers L.-H.L."/>
            <person name="Turgeon B.G."/>
            <person name="Goodwin S.B."/>
            <person name="Spatafora J.W."/>
            <person name="Crous P.W."/>
            <person name="Grigoriev I.V."/>
        </authorList>
    </citation>
    <scope>NUCLEOTIDE SEQUENCE [LARGE SCALE GENOMIC DNA]</scope>
    <source>
        <strain evidence="3 4">CBS 611.86</strain>
    </source>
</reference>